<comment type="caution">
    <text evidence="1">The sequence shown here is derived from an EMBL/GenBank/DDBJ whole genome shotgun (WGS) entry which is preliminary data.</text>
</comment>
<dbReference type="Proteomes" id="UP000625711">
    <property type="component" value="Unassembled WGS sequence"/>
</dbReference>
<organism evidence="1 2">
    <name type="scientific">Rhynchophorus ferrugineus</name>
    <name type="common">Red palm weevil</name>
    <name type="synonym">Curculio ferrugineus</name>
    <dbReference type="NCBI Taxonomy" id="354439"/>
    <lineage>
        <taxon>Eukaryota</taxon>
        <taxon>Metazoa</taxon>
        <taxon>Ecdysozoa</taxon>
        <taxon>Arthropoda</taxon>
        <taxon>Hexapoda</taxon>
        <taxon>Insecta</taxon>
        <taxon>Pterygota</taxon>
        <taxon>Neoptera</taxon>
        <taxon>Endopterygota</taxon>
        <taxon>Coleoptera</taxon>
        <taxon>Polyphaga</taxon>
        <taxon>Cucujiformia</taxon>
        <taxon>Curculionidae</taxon>
        <taxon>Dryophthorinae</taxon>
        <taxon>Rhynchophorus</taxon>
    </lineage>
</organism>
<keyword evidence="2" id="KW-1185">Reference proteome</keyword>
<dbReference type="EMBL" id="JAACXV010013874">
    <property type="protein sequence ID" value="KAF7271964.1"/>
    <property type="molecule type" value="Genomic_DNA"/>
</dbReference>
<evidence type="ECO:0000313" key="2">
    <source>
        <dbReference type="Proteomes" id="UP000625711"/>
    </source>
</evidence>
<protein>
    <submittedName>
        <fullName evidence="1">Uncharacterized protein</fullName>
    </submittedName>
</protein>
<proteinExistence type="predicted"/>
<dbReference type="AlphaFoldDB" id="A0A834MBM8"/>
<gene>
    <name evidence="1" type="ORF">GWI33_015200</name>
</gene>
<reference evidence="1" key="1">
    <citation type="submission" date="2020-08" db="EMBL/GenBank/DDBJ databases">
        <title>Genome sequencing and assembly of the red palm weevil Rhynchophorus ferrugineus.</title>
        <authorList>
            <person name="Dias G.B."/>
            <person name="Bergman C.M."/>
            <person name="Manee M."/>
        </authorList>
    </citation>
    <scope>NUCLEOTIDE SEQUENCE</scope>
    <source>
        <strain evidence="1">AA-2017</strain>
        <tissue evidence="1">Whole larva</tissue>
    </source>
</reference>
<sequence>MNHKKTPKGYIENDSASAGNFGIPASRGLLSGLTVIQGFHLLPVLDYLDYVSRLRIGWDSSKKIFLSGYLLTNTRRISAREKVNMNRRVIDRILLMKISFRYAISWTWAV</sequence>
<accession>A0A834MBM8</accession>
<evidence type="ECO:0000313" key="1">
    <source>
        <dbReference type="EMBL" id="KAF7271964.1"/>
    </source>
</evidence>
<name>A0A834MBM8_RHYFE</name>